<evidence type="ECO:0000313" key="8">
    <source>
        <dbReference type="EMBL" id="ACR11220.1"/>
    </source>
</evidence>
<keyword evidence="9" id="KW-1185">Reference proteome</keyword>
<reference evidence="8 9" key="1">
    <citation type="journal article" date="2009" name="PLoS ONE">
        <title>The complete genome of Teredinibacter turnerae T7901: an intracellular endosymbiont of marine wood-boring bivalves (shipworms).</title>
        <authorList>
            <person name="Yang J.C."/>
            <person name="Madupu R."/>
            <person name="Durkin A.S."/>
            <person name="Ekborg N.A."/>
            <person name="Pedamallu C.S."/>
            <person name="Hostetler J.B."/>
            <person name="Radune D."/>
            <person name="Toms B.S."/>
            <person name="Henrissat B."/>
            <person name="Coutinho P.M."/>
            <person name="Schwarz S."/>
            <person name="Field L."/>
            <person name="Trindade-Silva A.E."/>
            <person name="Soares C.A.G."/>
            <person name="Elshahawi S."/>
            <person name="Hanora A."/>
            <person name="Schmidt E.W."/>
            <person name="Haygood M.G."/>
            <person name="Posfai J."/>
            <person name="Benner J."/>
            <person name="Madinger C."/>
            <person name="Nove J."/>
            <person name="Anton B."/>
            <person name="Chaudhary K."/>
            <person name="Foster J."/>
            <person name="Holman A."/>
            <person name="Kumar S."/>
            <person name="Lessard P.A."/>
            <person name="Luyten Y.A."/>
            <person name="Slatko B."/>
            <person name="Wood N."/>
            <person name="Wu B."/>
            <person name="Teplitski M."/>
            <person name="Mougous J.D."/>
            <person name="Ward N."/>
            <person name="Eisen J.A."/>
            <person name="Badger J.H."/>
            <person name="Distel D.L."/>
        </authorList>
    </citation>
    <scope>NUCLEOTIDE SEQUENCE [LARGE SCALE GENOMIC DNA]</scope>
    <source>
        <strain evidence="9">ATCC 39867 / T7901</strain>
    </source>
</reference>
<comment type="similarity">
    <text evidence="3">Belongs to the methyl-accepting chemotaxis (MCP) protein family.</text>
</comment>
<dbReference type="EMBL" id="CP001614">
    <property type="protein sequence ID" value="ACR11220.1"/>
    <property type="molecule type" value="Genomic_DNA"/>
</dbReference>
<dbReference type="PANTHER" id="PTHR32089:SF41">
    <property type="entry name" value="METHYL-ACCEPTING CHEMOTAXIS PROTEIN"/>
    <property type="match status" value="1"/>
</dbReference>
<proteinExistence type="inferred from homology"/>
<dbReference type="InterPro" id="IPR003660">
    <property type="entry name" value="HAMP_dom"/>
</dbReference>
<dbReference type="RefSeq" id="WP_015817332.1">
    <property type="nucleotide sequence ID" value="NC_012997.1"/>
</dbReference>
<dbReference type="Proteomes" id="UP000009080">
    <property type="component" value="Chromosome"/>
</dbReference>
<dbReference type="SUPFAM" id="SSF58104">
    <property type="entry name" value="Methyl-accepting chemotaxis protein (MCP) signaling domain"/>
    <property type="match status" value="1"/>
</dbReference>
<evidence type="ECO:0000256" key="5">
    <source>
        <dbReference type="SAM" id="Phobius"/>
    </source>
</evidence>
<dbReference type="PROSITE" id="PS50111">
    <property type="entry name" value="CHEMOTAXIS_TRANSDUC_2"/>
    <property type="match status" value="1"/>
</dbReference>
<keyword evidence="5" id="KW-1133">Transmembrane helix</keyword>
<dbReference type="PROSITE" id="PS50885">
    <property type="entry name" value="HAMP"/>
    <property type="match status" value="1"/>
</dbReference>
<evidence type="ECO:0000256" key="4">
    <source>
        <dbReference type="PROSITE-ProRule" id="PRU00284"/>
    </source>
</evidence>
<evidence type="ECO:0000259" key="7">
    <source>
        <dbReference type="PROSITE" id="PS50885"/>
    </source>
</evidence>
<keyword evidence="2 4" id="KW-0807">Transducer</keyword>
<protein>
    <submittedName>
        <fullName evidence="8">Methyl-accepting chemotaxis sensory transducer</fullName>
    </submittedName>
</protein>
<dbReference type="Pfam" id="PF00015">
    <property type="entry name" value="MCPsignal"/>
    <property type="match status" value="1"/>
</dbReference>
<evidence type="ECO:0000256" key="2">
    <source>
        <dbReference type="ARBA" id="ARBA00023224"/>
    </source>
</evidence>
<dbReference type="STRING" id="377629.TERTU_2743"/>
<feature type="domain" description="Methyl-accepting transducer" evidence="6">
    <location>
        <begin position="267"/>
        <end position="503"/>
    </location>
</feature>
<comment type="subcellular location">
    <subcellularLocation>
        <location evidence="1">Membrane</location>
    </subcellularLocation>
</comment>
<evidence type="ECO:0000256" key="3">
    <source>
        <dbReference type="ARBA" id="ARBA00029447"/>
    </source>
</evidence>
<dbReference type="CDD" id="cd06225">
    <property type="entry name" value="HAMP"/>
    <property type="match status" value="1"/>
</dbReference>
<gene>
    <name evidence="8" type="ordered locus">TERTU_2743</name>
</gene>
<feature type="transmembrane region" description="Helical" evidence="5">
    <location>
        <begin position="12"/>
        <end position="32"/>
    </location>
</feature>
<dbReference type="InterPro" id="IPR004089">
    <property type="entry name" value="MCPsignal_dom"/>
</dbReference>
<dbReference type="eggNOG" id="COG0840">
    <property type="taxonomic scope" value="Bacteria"/>
</dbReference>
<dbReference type="Pfam" id="PF00672">
    <property type="entry name" value="HAMP"/>
    <property type="match status" value="1"/>
</dbReference>
<dbReference type="OrthoDB" id="49457at2"/>
<dbReference type="FunFam" id="1.10.287.950:FF:000001">
    <property type="entry name" value="Methyl-accepting chemotaxis sensory transducer"/>
    <property type="match status" value="1"/>
</dbReference>
<keyword evidence="5" id="KW-0812">Transmembrane</keyword>
<dbReference type="GO" id="GO:0007165">
    <property type="term" value="P:signal transduction"/>
    <property type="evidence" value="ECO:0007669"/>
    <property type="project" value="UniProtKB-KW"/>
</dbReference>
<sequence>MLGLSYFRVTHKLLILTLLPIVVLGGISFTAMRDAEQDLTHSEAVVAAHFMQLNAITAIDRSLSENVLDTAHKTRAGMMLWSETRSAINQAKDVIALHWPELPNAPELAVELAPNDQQKQALQRILARLDNLVTQESGYEMGNFIDLELYAEIDPVLAWLRSLNGHLSAATMADFQAKHEQSRRHHQTLNLILASAILVILLISAAVLNSIRTPVAIAREAMRRVSDEADLSVRMQVANHDEFADIAADFNTMMATTATLINKSKGVASNLTTTANELKTTSEQALEKSHYTRSELTQAANTAQEMSESVNSIEHFCRSAAESSQQANAHAAKNVEVMKASTAQITTLSNDINHSVEYIESLLEHNKQIGGMVLVIKAVAEQTNLLALNAAIEAARAGEQGRGFAVVADEVRALAKRTQESTVSIEEIISQIQGTTDDIANRIHANAAFATQCAETIAASERELSEVMTSIADVLQQNEGIAQNVTEQAARTERVAQSLRLVAEFAEQSTTSFDNTAQLTNSVFDMAAELQTEISHFQ</sequence>
<feature type="transmembrane region" description="Helical" evidence="5">
    <location>
        <begin position="188"/>
        <end position="208"/>
    </location>
</feature>
<keyword evidence="5" id="KW-0472">Membrane</keyword>
<evidence type="ECO:0000256" key="1">
    <source>
        <dbReference type="ARBA" id="ARBA00004370"/>
    </source>
</evidence>
<accession>C5BMJ2</accession>
<dbReference type="KEGG" id="ttu:TERTU_2743"/>
<dbReference type="Gene3D" id="1.10.287.950">
    <property type="entry name" value="Methyl-accepting chemotaxis protein"/>
    <property type="match status" value="1"/>
</dbReference>
<dbReference type="SMART" id="SM00304">
    <property type="entry name" value="HAMP"/>
    <property type="match status" value="1"/>
</dbReference>
<evidence type="ECO:0000313" key="9">
    <source>
        <dbReference type="Proteomes" id="UP000009080"/>
    </source>
</evidence>
<dbReference type="HOGENOM" id="CLU_000445_107_27_6"/>
<evidence type="ECO:0000259" key="6">
    <source>
        <dbReference type="PROSITE" id="PS50111"/>
    </source>
</evidence>
<dbReference type="AlphaFoldDB" id="C5BMJ2"/>
<dbReference type="SMART" id="SM00283">
    <property type="entry name" value="MA"/>
    <property type="match status" value="1"/>
</dbReference>
<name>C5BMJ2_TERTT</name>
<dbReference type="GO" id="GO:0016020">
    <property type="term" value="C:membrane"/>
    <property type="evidence" value="ECO:0007669"/>
    <property type="project" value="UniProtKB-SubCell"/>
</dbReference>
<dbReference type="GO" id="GO:0006935">
    <property type="term" value="P:chemotaxis"/>
    <property type="evidence" value="ECO:0007669"/>
    <property type="project" value="UniProtKB-ARBA"/>
</dbReference>
<organism evidence="8 9">
    <name type="scientific">Teredinibacter turnerae (strain ATCC 39867 / T7901)</name>
    <dbReference type="NCBI Taxonomy" id="377629"/>
    <lineage>
        <taxon>Bacteria</taxon>
        <taxon>Pseudomonadati</taxon>
        <taxon>Pseudomonadota</taxon>
        <taxon>Gammaproteobacteria</taxon>
        <taxon>Cellvibrionales</taxon>
        <taxon>Cellvibrionaceae</taxon>
        <taxon>Teredinibacter</taxon>
    </lineage>
</organism>
<feature type="domain" description="HAMP" evidence="7">
    <location>
        <begin position="209"/>
        <end position="262"/>
    </location>
</feature>
<dbReference type="PANTHER" id="PTHR32089">
    <property type="entry name" value="METHYL-ACCEPTING CHEMOTAXIS PROTEIN MCPB"/>
    <property type="match status" value="1"/>
</dbReference>